<dbReference type="FunFam" id="1.20.1150.12:FF:000001">
    <property type="entry name" value="Endoplasmic reticulum resident protein 29"/>
    <property type="match status" value="1"/>
</dbReference>
<evidence type="ECO:0000259" key="3">
    <source>
        <dbReference type="Pfam" id="PF07749"/>
    </source>
</evidence>
<dbReference type="PANTHER" id="PTHR12211:SF0">
    <property type="entry name" value="ENDOPLASMIC RETICULUM RESIDENT PROTEIN 29"/>
    <property type="match status" value="1"/>
</dbReference>
<dbReference type="Proteomes" id="UP000694620">
    <property type="component" value="Chromosome 18"/>
</dbReference>
<dbReference type="Gene3D" id="3.40.30.10">
    <property type="entry name" value="Glutaredoxin"/>
    <property type="match status" value="1"/>
</dbReference>
<dbReference type="Ensembl" id="ENSECRT00000031945.1">
    <property type="protein sequence ID" value="ENSECRP00000031282.1"/>
    <property type="gene ID" value="ENSECRG00000021198.1"/>
</dbReference>
<evidence type="ECO:0000256" key="2">
    <source>
        <dbReference type="ARBA" id="ARBA00022824"/>
    </source>
</evidence>
<dbReference type="Gene3D" id="1.20.1150.12">
    <property type="entry name" value="Endoplasmic reticulum resident protein 29, C-terminal domain"/>
    <property type="match status" value="1"/>
</dbReference>
<evidence type="ECO:0000313" key="6">
    <source>
        <dbReference type="Proteomes" id="UP000694620"/>
    </source>
</evidence>
<dbReference type="InterPro" id="IPR036356">
    <property type="entry name" value="ERp29_C_sf"/>
</dbReference>
<reference evidence="5" key="1">
    <citation type="submission" date="2021-06" db="EMBL/GenBank/DDBJ databases">
        <authorList>
            <consortium name="Wellcome Sanger Institute Data Sharing"/>
        </authorList>
    </citation>
    <scope>NUCLEOTIDE SEQUENCE [LARGE SCALE GENOMIC DNA]</scope>
</reference>
<dbReference type="GO" id="GO:0005788">
    <property type="term" value="C:endoplasmic reticulum lumen"/>
    <property type="evidence" value="ECO:0007669"/>
    <property type="project" value="InterPro"/>
</dbReference>
<dbReference type="InterPro" id="IPR036249">
    <property type="entry name" value="Thioredoxin-like_sf"/>
</dbReference>
<feature type="domain" description="Endoplasmic reticulum resident protein 29 C-terminal" evidence="3">
    <location>
        <begin position="159"/>
        <end position="234"/>
    </location>
</feature>
<dbReference type="PANTHER" id="PTHR12211">
    <property type="entry name" value="ENDOPLASMIC RETICULUM PROTEIN ERP29"/>
    <property type="match status" value="1"/>
</dbReference>
<evidence type="ECO:0000259" key="4">
    <source>
        <dbReference type="Pfam" id="PF07912"/>
    </source>
</evidence>
<gene>
    <name evidence="5" type="primary">ERP29</name>
</gene>
<dbReference type="CDD" id="cd00238">
    <property type="entry name" value="ERp29c"/>
    <property type="match status" value="1"/>
</dbReference>
<feature type="domain" description="ERp29 N-terminal" evidence="4">
    <location>
        <begin position="40"/>
        <end position="148"/>
    </location>
</feature>
<keyword evidence="2" id="KW-0256">Endoplasmic reticulum</keyword>
<dbReference type="FunFam" id="3.40.30.10:FF:000133">
    <property type="entry name" value="Endoplasmic reticulum resident protein 29"/>
    <property type="match status" value="1"/>
</dbReference>
<dbReference type="Pfam" id="PF07912">
    <property type="entry name" value="ERp29_N"/>
    <property type="match status" value="1"/>
</dbReference>
<proteinExistence type="predicted"/>
<keyword evidence="6" id="KW-1185">Reference proteome</keyword>
<dbReference type="InterPro" id="IPR016855">
    <property type="entry name" value="ERp29"/>
</dbReference>
<dbReference type="GeneTree" id="ENSGT00390000018566"/>
<organism evidence="5 6">
    <name type="scientific">Erpetoichthys calabaricus</name>
    <name type="common">Rope fish</name>
    <name type="synonym">Calamoichthys calabaricus</name>
    <dbReference type="NCBI Taxonomy" id="27687"/>
    <lineage>
        <taxon>Eukaryota</taxon>
        <taxon>Metazoa</taxon>
        <taxon>Chordata</taxon>
        <taxon>Craniata</taxon>
        <taxon>Vertebrata</taxon>
        <taxon>Euteleostomi</taxon>
        <taxon>Actinopterygii</taxon>
        <taxon>Polypteriformes</taxon>
        <taxon>Polypteridae</taxon>
        <taxon>Erpetoichthys</taxon>
    </lineage>
</organism>
<reference evidence="5" key="2">
    <citation type="submission" date="2025-08" db="UniProtKB">
        <authorList>
            <consortium name="Ensembl"/>
        </authorList>
    </citation>
    <scope>IDENTIFICATION</scope>
</reference>
<name>A0A8C4TJ84_ERPCA</name>
<evidence type="ECO:0000313" key="5">
    <source>
        <dbReference type="Ensembl" id="ENSECRP00000031282.1"/>
    </source>
</evidence>
<dbReference type="SUPFAM" id="SSF52833">
    <property type="entry name" value="Thioredoxin-like"/>
    <property type="match status" value="1"/>
</dbReference>
<sequence length="244" mass="27468">MLLCVHPVAIFLTDSASHTLTLFLQSPHQMAYNRDIHIAHTFVISNQKFVLVRFDTQYPYGEKHDEFKTLAASSASGPDFVLAEVGISEYGEKENFDLGEKYNVDKDNYPIFLLFSNGDLEHPVPYTGPVKVDSIQRWLRQQGVWIGLAGCLQAFDQLAAQAVLARAQAELTQVTGDQRSSAEQYVKIMSRIVDQGDGFPGKETERIGRLLENEKMSPAKKEELEKRLNILSSFQVADTKKDEL</sequence>
<dbReference type="SUPFAM" id="SSF47933">
    <property type="entry name" value="ERP29 C domain-like"/>
    <property type="match status" value="1"/>
</dbReference>
<evidence type="ECO:0000256" key="1">
    <source>
        <dbReference type="ARBA" id="ARBA00014173"/>
    </source>
</evidence>
<accession>A0A8C4TJ84</accession>
<protein>
    <recommendedName>
        <fullName evidence="1">Endoplasmic reticulum resident protein 29</fullName>
    </recommendedName>
</protein>
<dbReference type="InterPro" id="IPR011679">
    <property type="entry name" value="ERp29_C"/>
</dbReference>
<reference evidence="5" key="3">
    <citation type="submission" date="2025-09" db="UniProtKB">
        <authorList>
            <consortium name="Ensembl"/>
        </authorList>
    </citation>
    <scope>IDENTIFICATION</scope>
</reference>
<dbReference type="InterPro" id="IPR012883">
    <property type="entry name" value="ERp29_N"/>
</dbReference>
<dbReference type="AlphaFoldDB" id="A0A8C4TJ84"/>
<dbReference type="Pfam" id="PF07749">
    <property type="entry name" value="ERp29"/>
    <property type="match status" value="1"/>
</dbReference>
<dbReference type="GO" id="GO:0009306">
    <property type="term" value="P:protein secretion"/>
    <property type="evidence" value="ECO:0007669"/>
    <property type="project" value="InterPro"/>
</dbReference>